<reference evidence="2 3" key="1">
    <citation type="submission" date="2024-02" db="EMBL/GenBank/DDBJ databases">
        <authorList>
            <person name="Chen Y."/>
            <person name="Shah S."/>
            <person name="Dougan E. K."/>
            <person name="Thang M."/>
            <person name="Chan C."/>
        </authorList>
    </citation>
    <scope>NUCLEOTIDE SEQUENCE [LARGE SCALE GENOMIC DNA]</scope>
</reference>
<comment type="caution">
    <text evidence="2">The sequence shown here is derived from an EMBL/GenBank/DDBJ whole genome shotgun (WGS) entry which is preliminary data.</text>
</comment>
<dbReference type="PANTHER" id="PTHR24111">
    <property type="entry name" value="LEUCINE-RICH REPEAT-CONTAINING PROTEIN 34"/>
    <property type="match status" value="1"/>
</dbReference>
<dbReference type="PANTHER" id="PTHR24111:SF0">
    <property type="entry name" value="LEUCINE-RICH REPEAT-CONTAINING PROTEIN"/>
    <property type="match status" value="1"/>
</dbReference>
<evidence type="ECO:0000313" key="2">
    <source>
        <dbReference type="EMBL" id="CAK9004793.1"/>
    </source>
</evidence>
<sequence>MEDAFEEAYVAACRLCSVEPLEAVVQAVAGEAREGKQSGESKGEGAPGPVSIVLNGNSLVLFKERLQNHDVQAVAAAVKETGQLIDTLDLSWNALNDHVASDLVEIVLHGQVRHLDLSNNDLSAKGISSLLEVVESGKTSLETLSVAHNPIGPAGGVEVAKLLASTNCNLLELNLGSTDQDTSSLISIASSLKRNNTLRVVNLDNPTLFSFDDETTVHLAEVLKDHPSLERVSLAKHRIRCSGATVLADALNRNAVLWELNLRCNEISISGAQALAKLILSDVSGLRDLNLEGNRVADDGAIALGDALCHSHNLAHLNLENNSIHDAGLVALARGLAVNSSIKSVRLWNNAFGQKSSRLFHSLHNGRFQHLGVDLDILPYIADHLTEEERDDPPIHVVRK</sequence>
<evidence type="ECO:0000313" key="3">
    <source>
        <dbReference type="Proteomes" id="UP001642464"/>
    </source>
</evidence>
<dbReference type="Pfam" id="PF13516">
    <property type="entry name" value="LRR_6"/>
    <property type="match status" value="5"/>
</dbReference>
<keyword evidence="3" id="KW-1185">Reference proteome</keyword>
<dbReference type="SUPFAM" id="SSF52047">
    <property type="entry name" value="RNI-like"/>
    <property type="match status" value="1"/>
</dbReference>
<gene>
    <name evidence="2" type="ORF">SCF082_LOCUS8329</name>
</gene>
<accession>A0ABP0IT39</accession>
<dbReference type="EMBL" id="CAXAMM010004751">
    <property type="protein sequence ID" value="CAK9004793.1"/>
    <property type="molecule type" value="Genomic_DNA"/>
</dbReference>
<dbReference type="Gene3D" id="3.80.10.10">
    <property type="entry name" value="Ribonuclease Inhibitor"/>
    <property type="match status" value="3"/>
</dbReference>
<evidence type="ECO:0000256" key="1">
    <source>
        <dbReference type="ARBA" id="ARBA00022737"/>
    </source>
</evidence>
<protein>
    <submittedName>
        <fullName evidence="2">Leucine-rich repeat-containing protein 34</fullName>
    </submittedName>
</protein>
<dbReference type="Proteomes" id="UP001642464">
    <property type="component" value="Unassembled WGS sequence"/>
</dbReference>
<dbReference type="InterPro" id="IPR032675">
    <property type="entry name" value="LRR_dom_sf"/>
</dbReference>
<proteinExistence type="predicted"/>
<name>A0ABP0IT39_9DINO</name>
<dbReference type="InterPro" id="IPR052201">
    <property type="entry name" value="LRR-containing_regulator"/>
</dbReference>
<organism evidence="2 3">
    <name type="scientific">Durusdinium trenchii</name>
    <dbReference type="NCBI Taxonomy" id="1381693"/>
    <lineage>
        <taxon>Eukaryota</taxon>
        <taxon>Sar</taxon>
        <taxon>Alveolata</taxon>
        <taxon>Dinophyceae</taxon>
        <taxon>Suessiales</taxon>
        <taxon>Symbiodiniaceae</taxon>
        <taxon>Durusdinium</taxon>
    </lineage>
</organism>
<keyword evidence="1" id="KW-0677">Repeat</keyword>
<dbReference type="SMART" id="SM00368">
    <property type="entry name" value="LRR_RI"/>
    <property type="match status" value="7"/>
</dbReference>
<dbReference type="InterPro" id="IPR001611">
    <property type="entry name" value="Leu-rich_rpt"/>
</dbReference>